<reference evidence="1 2" key="1">
    <citation type="submission" date="2014-04" db="EMBL/GenBank/DDBJ databases">
        <authorList>
            <consortium name="DOE Joint Genome Institute"/>
            <person name="Kuo A."/>
            <person name="Kohler A."/>
            <person name="Jargeat P."/>
            <person name="Nagy L.G."/>
            <person name="Floudas D."/>
            <person name="Copeland A."/>
            <person name="Barry K.W."/>
            <person name="Cichocki N."/>
            <person name="Veneault-Fourrey C."/>
            <person name="LaButti K."/>
            <person name="Lindquist E.A."/>
            <person name="Lipzen A."/>
            <person name="Lundell T."/>
            <person name="Morin E."/>
            <person name="Murat C."/>
            <person name="Sun H."/>
            <person name="Tunlid A."/>
            <person name="Henrissat B."/>
            <person name="Grigoriev I.V."/>
            <person name="Hibbett D.S."/>
            <person name="Martin F."/>
            <person name="Nordberg H.P."/>
            <person name="Cantor M.N."/>
            <person name="Hua S.X."/>
        </authorList>
    </citation>
    <scope>NUCLEOTIDE SEQUENCE [LARGE SCALE GENOMIC DNA]</scope>
    <source>
        <strain evidence="1 2">Ve08.2h10</strain>
    </source>
</reference>
<evidence type="ECO:0008006" key="3">
    <source>
        <dbReference type="Google" id="ProtNLM"/>
    </source>
</evidence>
<keyword evidence="2" id="KW-1185">Reference proteome</keyword>
<dbReference type="OrthoDB" id="2667907at2759"/>
<dbReference type="InParanoid" id="A0A0D0CAS2"/>
<dbReference type="Proteomes" id="UP000054538">
    <property type="component" value="Unassembled WGS sequence"/>
</dbReference>
<evidence type="ECO:0000313" key="1">
    <source>
        <dbReference type="EMBL" id="KIK72683.1"/>
    </source>
</evidence>
<gene>
    <name evidence="1" type="ORF">PAXRUDRAFT_73121</name>
</gene>
<dbReference type="PANTHER" id="PTHR33064">
    <property type="entry name" value="POL PROTEIN"/>
    <property type="match status" value="1"/>
</dbReference>
<dbReference type="EMBL" id="KN830553">
    <property type="protein sequence ID" value="KIK72683.1"/>
    <property type="molecule type" value="Genomic_DNA"/>
</dbReference>
<dbReference type="SUPFAM" id="SSF56672">
    <property type="entry name" value="DNA/RNA polymerases"/>
    <property type="match status" value="1"/>
</dbReference>
<organism evidence="1 2">
    <name type="scientific">Paxillus rubicundulus Ve08.2h10</name>
    <dbReference type="NCBI Taxonomy" id="930991"/>
    <lineage>
        <taxon>Eukaryota</taxon>
        <taxon>Fungi</taxon>
        <taxon>Dikarya</taxon>
        <taxon>Basidiomycota</taxon>
        <taxon>Agaricomycotina</taxon>
        <taxon>Agaricomycetes</taxon>
        <taxon>Agaricomycetidae</taxon>
        <taxon>Boletales</taxon>
        <taxon>Paxilineae</taxon>
        <taxon>Paxillaceae</taxon>
        <taxon>Paxillus</taxon>
    </lineage>
</organism>
<name>A0A0D0CAS2_9AGAM</name>
<dbReference type="HOGENOM" id="CLU_142394_0_0_1"/>
<dbReference type="STRING" id="930991.A0A0D0CAS2"/>
<reference evidence="2" key="2">
    <citation type="submission" date="2015-01" db="EMBL/GenBank/DDBJ databases">
        <title>Evolutionary Origins and Diversification of the Mycorrhizal Mutualists.</title>
        <authorList>
            <consortium name="DOE Joint Genome Institute"/>
            <consortium name="Mycorrhizal Genomics Consortium"/>
            <person name="Kohler A."/>
            <person name="Kuo A."/>
            <person name="Nagy L.G."/>
            <person name="Floudas D."/>
            <person name="Copeland A."/>
            <person name="Barry K.W."/>
            <person name="Cichocki N."/>
            <person name="Veneault-Fourrey C."/>
            <person name="LaButti K."/>
            <person name="Lindquist E.A."/>
            <person name="Lipzen A."/>
            <person name="Lundell T."/>
            <person name="Morin E."/>
            <person name="Murat C."/>
            <person name="Riley R."/>
            <person name="Ohm R."/>
            <person name="Sun H."/>
            <person name="Tunlid A."/>
            <person name="Henrissat B."/>
            <person name="Grigoriev I.V."/>
            <person name="Hibbett D.S."/>
            <person name="Martin F."/>
        </authorList>
    </citation>
    <scope>NUCLEOTIDE SEQUENCE [LARGE SCALE GENOMIC DNA]</scope>
    <source>
        <strain evidence="2">Ve08.2h10</strain>
    </source>
</reference>
<dbReference type="InterPro" id="IPR043502">
    <property type="entry name" value="DNA/RNA_pol_sf"/>
</dbReference>
<dbReference type="InterPro" id="IPR051320">
    <property type="entry name" value="Viral_Replic_Matur_Polypro"/>
</dbReference>
<feature type="non-terminal residue" evidence="1">
    <location>
        <position position="1"/>
    </location>
</feature>
<evidence type="ECO:0000313" key="2">
    <source>
        <dbReference type="Proteomes" id="UP000054538"/>
    </source>
</evidence>
<accession>A0A0D0CAS2</accession>
<dbReference type="InterPro" id="IPR043128">
    <property type="entry name" value="Rev_trsase/Diguanyl_cyclase"/>
</dbReference>
<proteinExistence type="predicted"/>
<protein>
    <recommendedName>
        <fullName evidence="3">Reverse transcriptase/retrotransposon-derived protein RNase H-like domain-containing protein</fullName>
    </recommendedName>
</protein>
<dbReference type="PANTHER" id="PTHR33064:SF37">
    <property type="entry name" value="RIBONUCLEASE H"/>
    <property type="match status" value="1"/>
</dbReference>
<dbReference type="AlphaFoldDB" id="A0A0D0CAS2"/>
<sequence length="169" mass="19187">MPFVDDVPVKSEQTHYQAADGSYKTIPKNPGIFCFIWNHCIKFILAVPDATIIGHKCTLEGRIPHEDKVQKIRDWLECSNVTHIRGFLGVCGVVRIFIKDFAKIASPLVNLTRKGVPFLWDDTHRIAMWRLKDKIAKSPALRRIDYECGREVILAVDTSVIAVGFILLQ</sequence>
<dbReference type="Gene3D" id="3.30.70.270">
    <property type="match status" value="1"/>
</dbReference>